<proteinExistence type="predicted"/>
<dbReference type="Gene3D" id="3.55.50.10">
    <property type="entry name" value="Baseplate protein-like domains"/>
    <property type="match status" value="1"/>
</dbReference>
<dbReference type="SUPFAM" id="SSF69279">
    <property type="entry name" value="Phage tail proteins"/>
    <property type="match status" value="1"/>
</dbReference>
<comment type="caution">
    <text evidence="1">The sequence shown here is derived from an EMBL/GenBank/DDBJ whole genome shotgun (WGS) entry which is preliminary data.</text>
</comment>
<dbReference type="SUPFAM" id="SSF69255">
    <property type="entry name" value="gp5 N-terminal domain-like"/>
    <property type="match status" value="1"/>
</dbReference>
<name>A0A9D2N102_9FIRM</name>
<reference evidence="1" key="2">
    <citation type="submission" date="2021-04" db="EMBL/GenBank/DDBJ databases">
        <authorList>
            <person name="Gilroy R."/>
        </authorList>
    </citation>
    <scope>NUCLEOTIDE SEQUENCE</scope>
    <source>
        <strain evidence="1">CHK180-15479</strain>
    </source>
</reference>
<accession>A0A9D2N102</accession>
<dbReference type="EMBL" id="DWWT01000054">
    <property type="protein sequence ID" value="HJC06570.1"/>
    <property type="molecule type" value="Genomic_DNA"/>
</dbReference>
<dbReference type="AlphaFoldDB" id="A0A9D2N102"/>
<protein>
    <recommendedName>
        <fullName evidence="3">Gp5/Type VI secretion system Vgr protein OB-fold domain-containing protein</fullName>
    </recommendedName>
</protein>
<reference evidence="1" key="1">
    <citation type="journal article" date="2021" name="PeerJ">
        <title>Extensive microbial diversity within the chicken gut microbiome revealed by metagenomics and culture.</title>
        <authorList>
            <person name="Gilroy R."/>
            <person name="Ravi A."/>
            <person name="Getino M."/>
            <person name="Pursley I."/>
            <person name="Horton D.L."/>
            <person name="Alikhan N.F."/>
            <person name="Baker D."/>
            <person name="Gharbi K."/>
            <person name="Hall N."/>
            <person name="Watson M."/>
            <person name="Adriaenssens E.M."/>
            <person name="Foster-Nyarko E."/>
            <person name="Jarju S."/>
            <person name="Secka A."/>
            <person name="Antonio M."/>
            <person name="Oren A."/>
            <person name="Chaudhuri R.R."/>
            <person name="La Ragione R."/>
            <person name="Hildebrand F."/>
            <person name="Pallen M.J."/>
        </authorList>
    </citation>
    <scope>NUCLEOTIDE SEQUENCE</scope>
    <source>
        <strain evidence="1">CHK180-15479</strain>
    </source>
</reference>
<dbReference type="Proteomes" id="UP000823910">
    <property type="component" value="Unassembled WGS sequence"/>
</dbReference>
<gene>
    <name evidence="1" type="ORF">H9704_10530</name>
</gene>
<evidence type="ECO:0008006" key="3">
    <source>
        <dbReference type="Google" id="ProtNLM"/>
    </source>
</evidence>
<sequence>MEFYTLDQLSVTGVSLGSIQSLAVHNEPGSHGVMEVTAQVREEDEETLLYGMASRQPGALWGGGKLLFAGLLTGAEFFRRDEVRLGRLTFQTADCQMDAEKKSRSFQDTSMTLSGLLEEILKDYPGADYCLSLPDQAIGRLLVQYRETDWEFLKRVFSEYYAPLGVFMGQEGIRIYAGVPELSGQWPWELAAVEKSEAEVRRFAAMGAGETDFVDFGLLSGSCQELFAALEYEGRTLTVRRLDWELKKGRLECRYVLRSKAGIGAYPIYPVSLVGIALEGRILEVKGNLVRIHMDMDDPYGGPDVFWFPYATMSASLDGSGWYYMPEAGDRVRVEFPDKYAQDALVINSASVYEAPSGGQDAMGNPAVKYLSNCAGQKMALGPQGVFVSAGASGLTVDNSGSVSIWGNNEVIIKAEGNVSFKAQSITVKGAEEVKAVNEAGTGAELTGELTLTGAEVLIN</sequence>
<organism evidence="1 2">
    <name type="scientific">Candidatus Enterocloster excrementipullorum</name>
    <dbReference type="NCBI Taxonomy" id="2838559"/>
    <lineage>
        <taxon>Bacteria</taxon>
        <taxon>Bacillati</taxon>
        <taxon>Bacillota</taxon>
        <taxon>Clostridia</taxon>
        <taxon>Lachnospirales</taxon>
        <taxon>Lachnospiraceae</taxon>
        <taxon>Enterocloster</taxon>
    </lineage>
</organism>
<evidence type="ECO:0000313" key="2">
    <source>
        <dbReference type="Proteomes" id="UP000823910"/>
    </source>
</evidence>
<evidence type="ECO:0000313" key="1">
    <source>
        <dbReference type="EMBL" id="HJC06570.1"/>
    </source>
</evidence>